<dbReference type="InterPro" id="IPR036179">
    <property type="entry name" value="Ig-like_dom_sf"/>
</dbReference>
<proteinExistence type="predicted"/>
<sequence>AMQLVESGGGLQTPGGSLTLVCTASGFTFSSNGMDWAQQVPGKGPEWVAEISSGGTPINYVPSVKG</sequence>
<dbReference type="InterPro" id="IPR050199">
    <property type="entry name" value="IgHV"/>
</dbReference>
<reference evidence="1 2" key="1">
    <citation type="submission" date="2019-09" db="EMBL/GenBank/DDBJ databases">
        <title>Bird 10,000 Genomes (B10K) Project - Family phase.</title>
        <authorList>
            <person name="Zhang G."/>
        </authorList>
    </citation>
    <scope>NUCLEOTIDE SEQUENCE [LARGE SCALE GENOMIC DNA]</scope>
    <source>
        <strain evidence="1">B10K-DU-029-58</strain>
        <tissue evidence="1">Muscle</tissue>
    </source>
</reference>
<feature type="non-terminal residue" evidence="1">
    <location>
        <position position="1"/>
    </location>
</feature>
<evidence type="ECO:0000313" key="2">
    <source>
        <dbReference type="Proteomes" id="UP000570016"/>
    </source>
</evidence>
<comment type="caution">
    <text evidence="1">The sequence shown here is derived from an EMBL/GenBank/DDBJ whole genome shotgun (WGS) entry which is preliminary data.</text>
</comment>
<name>A0A7K6S142_9AVES</name>
<feature type="non-terminal residue" evidence="1">
    <location>
        <position position="66"/>
    </location>
</feature>
<gene>
    <name evidence="1" type="primary">Ighv348_1</name>
    <name evidence="1" type="ORF">RHYJUB_R14483</name>
</gene>
<dbReference type="InterPro" id="IPR013783">
    <property type="entry name" value="Ig-like_fold"/>
</dbReference>
<organism evidence="1 2">
    <name type="scientific">Rhynochetos jubatus</name>
    <name type="common">kagu</name>
    <dbReference type="NCBI Taxonomy" id="54386"/>
    <lineage>
        <taxon>Eukaryota</taxon>
        <taxon>Metazoa</taxon>
        <taxon>Chordata</taxon>
        <taxon>Craniata</taxon>
        <taxon>Vertebrata</taxon>
        <taxon>Euteleostomi</taxon>
        <taxon>Archelosauria</taxon>
        <taxon>Archosauria</taxon>
        <taxon>Dinosauria</taxon>
        <taxon>Saurischia</taxon>
        <taxon>Theropoda</taxon>
        <taxon>Coelurosauria</taxon>
        <taxon>Aves</taxon>
        <taxon>Neognathae</taxon>
        <taxon>Neoaves</taxon>
        <taxon>Phaethontimorphae</taxon>
        <taxon>Eurypygiformes</taxon>
        <taxon>Rhynochetidae</taxon>
        <taxon>Rhynochetos</taxon>
    </lineage>
</organism>
<accession>A0A7K6S142</accession>
<protein>
    <submittedName>
        <fullName evidence="1">HV348 protein</fullName>
    </submittedName>
</protein>
<dbReference type="OrthoDB" id="8865476at2759"/>
<dbReference type="Gene3D" id="2.60.40.10">
    <property type="entry name" value="Immunoglobulins"/>
    <property type="match status" value="1"/>
</dbReference>
<keyword evidence="2" id="KW-1185">Reference proteome</keyword>
<dbReference type="PANTHER" id="PTHR23266">
    <property type="entry name" value="IMMUNOGLOBULIN HEAVY CHAIN"/>
    <property type="match status" value="1"/>
</dbReference>
<dbReference type="EMBL" id="VZRY01003972">
    <property type="protein sequence ID" value="NWW92016.1"/>
    <property type="molecule type" value="Genomic_DNA"/>
</dbReference>
<dbReference type="AlphaFoldDB" id="A0A7K6S142"/>
<evidence type="ECO:0000313" key="1">
    <source>
        <dbReference type="EMBL" id="NWW92016.1"/>
    </source>
</evidence>
<dbReference type="Proteomes" id="UP000570016">
    <property type="component" value="Unassembled WGS sequence"/>
</dbReference>
<dbReference type="SUPFAM" id="SSF48726">
    <property type="entry name" value="Immunoglobulin"/>
    <property type="match status" value="1"/>
</dbReference>